<dbReference type="InterPro" id="IPR000683">
    <property type="entry name" value="Gfo/Idh/MocA-like_OxRdtase_N"/>
</dbReference>
<dbReference type="InterPro" id="IPR055170">
    <property type="entry name" value="GFO_IDH_MocA-like_dom"/>
</dbReference>
<dbReference type="Pfam" id="PF01408">
    <property type="entry name" value="GFO_IDH_MocA"/>
    <property type="match status" value="1"/>
</dbReference>
<dbReference type="RefSeq" id="WP_058874322.1">
    <property type="nucleotide sequence ID" value="NZ_LQBK01000022.1"/>
</dbReference>
<dbReference type="EMBL" id="LQBK01000022">
    <property type="protein sequence ID" value="KUG56573.1"/>
    <property type="molecule type" value="Genomic_DNA"/>
</dbReference>
<dbReference type="Gene3D" id="3.30.360.10">
    <property type="entry name" value="Dihydrodipicolinate Reductase, domain 2"/>
    <property type="match status" value="1"/>
</dbReference>
<dbReference type="SUPFAM" id="SSF55347">
    <property type="entry name" value="Glyceraldehyde-3-phosphate dehydrogenase-like, C-terminal domain"/>
    <property type="match status" value="1"/>
</dbReference>
<dbReference type="PANTHER" id="PTHR42840">
    <property type="entry name" value="NAD(P)-BINDING ROSSMANN-FOLD SUPERFAMILY PROTEIN-RELATED"/>
    <property type="match status" value="1"/>
</dbReference>
<name>A0A0W8I9V6_KOCRO</name>
<dbReference type="Gene3D" id="3.40.50.720">
    <property type="entry name" value="NAD(P)-binding Rossmann-like Domain"/>
    <property type="match status" value="1"/>
</dbReference>
<dbReference type="InterPro" id="IPR036291">
    <property type="entry name" value="NAD(P)-bd_dom_sf"/>
</dbReference>
<dbReference type="Pfam" id="PF22725">
    <property type="entry name" value="GFO_IDH_MocA_C3"/>
    <property type="match status" value="1"/>
</dbReference>
<comment type="similarity">
    <text evidence="1">Belongs to the Gfo/Idh/MocA family.</text>
</comment>
<organism evidence="6 7">
    <name type="scientific">Kocuria rosea subsp. polaris</name>
    <dbReference type="NCBI Taxonomy" id="136273"/>
    <lineage>
        <taxon>Bacteria</taxon>
        <taxon>Bacillati</taxon>
        <taxon>Actinomycetota</taxon>
        <taxon>Actinomycetes</taxon>
        <taxon>Micrococcales</taxon>
        <taxon>Micrococcaceae</taxon>
        <taxon>Kocuria</taxon>
    </lineage>
</organism>
<keyword evidence="2" id="KW-0560">Oxidoreductase</keyword>
<reference evidence="7" key="1">
    <citation type="submission" date="2015-12" db="EMBL/GenBank/DDBJ databases">
        <authorList>
            <person name="Nair G.R."/>
            <person name="Kaur G."/>
            <person name="Mayilraj S."/>
        </authorList>
    </citation>
    <scope>NUCLEOTIDE SEQUENCE [LARGE SCALE GENOMIC DNA]</scope>
    <source>
        <strain evidence="7">CD08_4</strain>
    </source>
</reference>
<feature type="domain" description="Gfo/Idh/MocA-like oxidoreductase N-terminal" evidence="4">
    <location>
        <begin position="3"/>
        <end position="125"/>
    </location>
</feature>
<evidence type="ECO:0000313" key="6">
    <source>
        <dbReference type="EMBL" id="KUG56573.1"/>
    </source>
</evidence>
<dbReference type="GO" id="GO:0000166">
    <property type="term" value="F:nucleotide binding"/>
    <property type="evidence" value="ECO:0007669"/>
    <property type="project" value="InterPro"/>
</dbReference>
<evidence type="ECO:0000256" key="2">
    <source>
        <dbReference type="ARBA" id="ARBA00023002"/>
    </source>
</evidence>
<protein>
    <submittedName>
        <fullName evidence="6">Dehydrogenase</fullName>
    </submittedName>
</protein>
<evidence type="ECO:0000256" key="3">
    <source>
        <dbReference type="ARBA" id="ARBA00023027"/>
    </source>
</evidence>
<accession>A0A0W8I9V6</accession>
<evidence type="ECO:0000256" key="1">
    <source>
        <dbReference type="ARBA" id="ARBA00010928"/>
    </source>
</evidence>
<dbReference type="AlphaFoldDB" id="A0A0W8I9V6"/>
<dbReference type="PANTHER" id="PTHR42840:SF3">
    <property type="entry name" value="BINDING ROSSMANN FOLD OXIDOREDUCTASE, PUTATIVE (AFU_ORTHOLOGUE AFUA_2G10240)-RELATED"/>
    <property type="match status" value="1"/>
</dbReference>
<evidence type="ECO:0000313" key="7">
    <source>
        <dbReference type="Proteomes" id="UP000053512"/>
    </source>
</evidence>
<comment type="caution">
    <text evidence="6">The sequence shown here is derived from an EMBL/GenBank/DDBJ whole genome shotgun (WGS) entry which is preliminary data.</text>
</comment>
<evidence type="ECO:0000259" key="4">
    <source>
        <dbReference type="Pfam" id="PF01408"/>
    </source>
</evidence>
<proteinExistence type="inferred from homology"/>
<dbReference type="SUPFAM" id="SSF51735">
    <property type="entry name" value="NAD(P)-binding Rossmann-fold domains"/>
    <property type="match status" value="1"/>
</dbReference>
<sequence length="351" mass="36706">MTVRIGLIGAGRIGAMHAANLAALRTPEGAPAVRLSITDAVPEQAAAVAARTGAAPRPTVRALLDDGVDGLVVATGTASHPELIRAGLQAGLPVFCEKPVALSVEEAMPLLDEIERVQGVVQIGHQRRFDPGYVRARELHASGALGWLHTVRAVTGDMTPPPVEFLATSGGLFRDCSVHDVDVLRWITGREVTEVYARGSNRGDPRIGEVGDVDTALAVLTLDDGTVATVAATRYNGAGHDVRLELQGSQGSVAVGMDEHMAMRSAEPGVGFPAGPPHTTFHDRFAEAYRREMAAFVQVVRGEIPSPCTARDAVAASRVADAAQRSLETGAAVRVEPLEAAPGAGRPAGRR</sequence>
<dbReference type="Proteomes" id="UP000053512">
    <property type="component" value="Unassembled WGS sequence"/>
</dbReference>
<feature type="domain" description="GFO/IDH/MocA-like oxidoreductase" evidence="5">
    <location>
        <begin position="133"/>
        <end position="253"/>
    </location>
</feature>
<gene>
    <name evidence="6" type="ORF">AVL61_05805</name>
</gene>
<evidence type="ECO:0000259" key="5">
    <source>
        <dbReference type="Pfam" id="PF22725"/>
    </source>
</evidence>
<keyword evidence="3" id="KW-0520">NAD</keyword>
<dbReference type="OrthoDB" id="103047at2"/>
<dbReference type="GO" id="GO:0016491">
    <property type="term" value="F:oxidoreductase activity"/>
    <property type="evidence" value="ECO:0007669"/>
    <property type="project" value="UniProtKB-KW"/>
</dbReference>